<feature type="region of interest" description="Disordered" evidence="6">
    <location>
        <begin position="589"/>
        <end position="612"/>
    </location>
</feature>
<feature type="domain" description="Phage shock protein PspC N-terminal" evidence="8">
    <location>
        <begin position="102"/>
        <end position="155"/>
    </location>
</feature>
<feature type="transmembrane region" description="Helical" evidence="7">
    <location>
        <begin position="362"/>
        <end position="384"/>
    </location>
</feature>
<feature type="transmembrane region" description="Helical" evidence="7">
    <location>
        <begin position="130"/>
        <end position="153"/>
    </location>
</feature>
<reference evidence="9 10" key="1">
    <citation type="submission" date="2014-03" db="EMBL/GenBank/DDBJ databases">
        <title>Genomics of Bifidobacteria.</title>
        <authorList>
            <person name="Ventura M."/>
            <person name="Milani C."/>
            <person name="Lugli G.A."/>
        </authorList>
    </citation>
    <scope>NUCLEOTIDE SEQUENCE [LARGE SCALE GENOMIC DNA]</scope>
    <source>
        <strain evidence="9 10">LMG 21395</strain>
    </source>
</reference>
<feature type="compositionally biased region" description="Low complexity" evidence="6">
    <location>
        <begin position="15"/>
        <end position="38"/>
    </location>
</feature>
<feature type="region of interest" description="Disordered" evidence="6">
    <location>
        <begin position="523"/>
        <end position="568"/>
    </location>
</feature>
<accession>A0A087E6E2</accession>
<evidence type="ECO:0000256" key="4">
    <source>
        <dbReference type="ARBA" id="ARBA00022989"/>
    </source>
</evidence>
<keyword evidence="3 7" id="KW-0812">Transmembrane</keyword>
<evidence type="ECO:0000259" key="8">
    <source>
        <dbReference type="Pfam" id="PF04024"/>
    </source>
</evidence>
<dbReference type="InterPro" id="IPR052027">
    <property type="entry name" value="PspC"/>
</dbReference>
<protein>
    <recommendedName>
        <fullName evidence="8">Phage shock protein PspC N-terminal domain-containing protein</fullName>
    </recommendedName>
</protein>
<keyword evidence="4 7" id="KW-1133">Transmembrane helix</keyword>
<dbReference type="Proteomes" id="UP000029003">
    <property type="component" value="Unassembled WGS sequence"/>
</dbReference>
<name>A0A087E6E2_9BIFI</name>
<evidence type="ECO:0000313" key="9">
    <source>
        <dbReference type="EMBL" id="KFJ03343.1"/>
    </source>
</evidence>
<organism evidence="9 10">
    <name type="scientific">Bifidobacterium thermacidophilum subsp. thermacidophilum</name>
    <dbReference type="NCBI Taxonomy" id="79262"/>
    <lineage>
        <taxon>Bacteria</taxon>
        <taxon>Bacillati</taxon>
        <taxon>Actinomycetota</taxon>
        <taxon>Actinomycetes</taxon>
        <taxon>Bifidobacteriales</taxon>
        <taxon>Bifidobacteriaceae</taxon>
        <taxon>Bifidobacterium</taxon>
    </lineage>
</organism>
<feature type="transmembrane region" description="Helical" evidence="7">
    <location>
        <begin position="294"/>
        <end position="315"/>
    </location>
</feature>
<dbReference type="PANTHER" id="PTHR33885:SF3">
    <property type="entry name" value="PHAGE SHOCK PROTEIN C"/>
    <property type="match status" value="1"/>
</dbReference>
<dbReference type="PANTHER" id="PTHR33885">
    <property type="entry name" value="PHAGE SHOCK PROTEIN C"/>
    <property type="match status" value="1"/>
</dbReference>
<dbReference type="Pfam" id="PF04024">
    <property type="entry name" value="PspC"/>
    <property type="match status" value="1"/>
</dbReference>
<feature type="transmembrane region" description="Helical" evidence="7">
    <location>
        <begin position="206"/>
        <end position="224"/>
    </location>
</feature>
<feature type="compositionally biased region" description="Acidic residues" evidence="6">
    <location>
        <begin position="551"/>
        <end position="568"/>
    </location>
</feature>
<feature type="transmembrane region" description="Helical" evidence="7">
    <location>
        <begin position="173"/>
        <end position="194"/>
    </location>
</feature>
<evidence type="ECO:0000313" key="10">
    <source>
        <dbReference type="Proteomes" id="UP000029003"/>
    </source>
</evidence>
<feature type="region of interest" description="Disordered" evidence="6">
    <location>
        <begin position="1"/>
        <end position="86"/>
    </location>
</feature>
<sequence>MPQRQPGDATAQPLQSTQPGQSAQSAQSTQSTWQPQPGEAQGRSGRQGRDDNAQRQYANSTAAGQSGSSNGNWYPSSQPEPHETTKRDWRDTFFGWVRQSGLVRTEDRYIGGVCAGIAHRLGWSPALVRAIVIILAFFGGFGVYAYIFAWLLMPDVTNDGHIIAEDVLHGGDGWQWVFAPIAMFIVVSTVMSWLMSDRWRWDITGWVSLVALALVLVMFNATTYRSGRVRPIVPPTPMPGAPMPGSHAMPMQGQGPVPRVQPQTYPRYVAQPARPVEAAQPRTVRTRRKPAGPLVVLASFGLVLLSAALMVFWVMSHNHGEPRMVSMVASATGWIGCVCVALGVLLVVLGAKGRRTGGLHPLVWMSVFITVVMVFTAGATGYCLTDINRQAEGYERVDVNGSTTLTATKTTLKRLNDGIYFVGDSYSDDKVTIDLSDYGERYGTHKMTDVEHDYESYCPTGTYRIIASNVKVDVKLPKYCTYRFKHAGYMGTNGVGGEYLLVDSRFVQVGFDDGVYIDMSASDQGHVANPEPSASSGSDSKSSQSSKSDSDSDSDDEDYDDDFNDDDFDFVSTPELTIVASTIQGWVGVSYGGNGKGYVRISSDNAKKEGTK</sequence>
<gene>
    <name evidence="9" type="ORF">THER5_0802</name>
</gene>
<feature type="compositionally biased region" description="Polar residues" evidence="6">
    <location>
        <begin position="54"/>
        <end position="79"/>
    </location>
</feature>
<dbReference type="InterPro" id="IPR007168">
    <property type="entry name" value="Phageshock_PspC_N"/>
</dbReference>
<evidence type="ECO:0000256" key="1">
    <source>
        <dbReference type="ARBA" id="ARBA00004162"/>
    </source>
</evidence>
<dbReference type="EMBL" id="JGZT01000005">
    <property type="protein sequence ID" value="KFJ03343.1"/>
    <property type="molecule type" value="Genomic_DNA"/>
</dbReference>
<comment type="subcellular location">
    <subcellularLocation>
        <location evidence="1">Cell membrane</location>
        <topology evidence="1">Single-pass membrane protein</topology>
    </subcellularLocation>
</comment>
<dbReference type="GO" id="GO:0005886">
    <property type="term" value="C:plasma membrane"/>
    <property type="evidence" value="ECO:0007669"/>
    <property type="project" value="UniProtKB-SubCell"/>
</dbReference>
<dbReference type="AlphaFoldDB" id="A0A087E6E2"/>
<feature type="compositionally biased region" description="Low complexity" evidence="6">
    <location>
        <begin position="533"/>
        <end position="547"/>
    </location>
</feature>
<keyword evidence="5 7" id="KW-0472">Membrane</keyword>
<evidence type="ECO:0000256" key="5">
    <source>
        <dbReference type="ARBA" id="ARBA00023136"/>
    </source>
</evidence>
<feature type="transmembrane region" description="Helical" evidence="7">
    <location>
        <begin position="327"/>
        <end position="350"/>
    </location>
</feature>
<evidence type="ECO:0000256" key="7">
    <source>
        <dbReference type="SAM" id="Phobius"/>
    </source>
</evidence>
<proteinExistence type="predicted"/>
<comment type="caution">
    <text evidence="9">The sequence shown here is derived from an EMBL/GenBank/DDBJ whole genome shotgun (WGS) entry which is preliminary data.</text>
</comment>
<keyword evidence="2" id="KW-1003">Cell membrane</keyword>
<evidence type="ECO:0000256" key="2">
    <source>
        <dbReference type="ARBA" id="ARBA00022475"/>
    </source>
</evidence>
<evidence type="ECO:0000256" key="3">
    <source>
        <dbReference type="ARBA" id="ARBA00022692"/>
    </source>
</evidence>
<evidence type="ECO:0000256" key="6">
    <source>
        <dbReference type="SAM" id="MobiDB-lite"/>
    </source>
</evidence>